<dbReference type="InterPro" id="IPR001680">
    <property type="entry name" value="WD40_rpt"/>
</dbReference>
<proteinExistence type="predicted"/>
<sequence>MATDFATFTWSPLVYDLSAEPQLRQTYDIKDEANHKNFARSAKWTPDGSVFMAQCEDRTLQLFNPPQTSGPNPTRPDLVLRQPAPVLDFTWYPTASPNDPASFCFLTSVRESPVKLFDASDGRLRASYKIVDHRERFIAPHSMAFNLNASKIYCGYEDAIEVFDVARPGEGTRILTTPSRKSKDGLKGIISALAFSPDYSTGSDAFYAVGTLNPTLSNLALYSESQSNAPLMFVSGGDRAGVTQVRFNSMNPHILYAAYRRRGAILAWDLRADISSPFAKYVVPYKPTTNQKMLFDVDVAGQRLVVGDQRGSISVFDLNVTGGGGGGGDSSETVVKHPDFVFDAHSDSVGSVTFHPYQPILLSVSGSRHYEDVHQDAESEDDSDASDEVRIKSRRELQPGVKDSSIKTWDFQSVAEESS</sequence>
<feature type="compositionally biased region" description="Basic and acidic residues" evidence="1">
    <location>
        <begin position="387"/>
        <end position="397"/>
    </location>
</feature>
<keyword evidence="3" id="KW-1185">Reference proteome</keyword>
<dbReference type="InterPro" id="IPR051150">
    <property type="entry name" value="SWT21/TCAB1_mRNA_Telomere"/>
</dbReference>
<evidence type="ECO:0000313" key="3">
    <source>
        <dbReference type="Proteomes" id="UP000807342"/>
    </source>
</evidence>
<dbReference type="AlphaFoldDB" id="A0A9P5XBR2"/>
<accession>A0A9P5XBR2</accession>
<dbReference type="Pfam" id="PF00400">
    <property type="entry name" value="WD40"/>
    <property type="match status" value="1"/>
</dbReference>
<feature type="region of interest" description="Disordered" evidence="1">
    <location>
        <begin position="371"/>
        <end position="397"/>
    </location>
</feature>
<dbReference type="OrthoDB" id="239865at2759"/>
<dbReference type="PANTHER" id="PTHR13211">
    <property type="entry name" value="TELOMERASE CAJAL BODY PROTEIN 1"/>
    <property type="match status" value="1"/>
</dbReference>
<name>A0A9P5XBR2_9AGAR</name>
<dbReference type="InterPro" id="IPR036322">
    <property type="entry name" value="WD40_repeat_dom_sf"/>
</dbReference>
<protein>
    <submittedName>
        <fullName evidence="2">WD40 repeat-like protein</fullName>
    </submittedName>
</protein>
<reference evidence="2" key="1">
    <citation type="submission" date="2020-11" db="EMBL/GenBank/DDBJ databases">
        <authorList>
            <consortium name="DOE Joint Genome Institute"/>
            <person name="Ahrendt S."/>
            <person name="Riley R."/>
            <person name="Andreopoulos W."/>
            <person name="Labutti K."/>
            <person name="Pangilinan J."/>
            <person name="Ruiz-Duenas F.J."/>
            <person name="Barrasa J.M."/>
            <person name="Sanchez-Garcia M."/>
            <person name="Camarero S."/>
            <person name="Miyauchi S."/>
            <person name="Serrano A."/>
            <person name="Linde D."/>
            <person name="Babiker R."/>
            <person name="Drula E."/>
            <person name="Ayuso-Fernandez I."/>
            <person name="Pacheco R."/>
            <person name="Padilla G."/>
            <person name="Ferreira P."/>
            <person name="Barriuso J."/>
            <person name="Kellner H."/>
            <person name="Castanera R."/>
            <person name="Alfaro M."/>
            <person name="Ramirez L."/>
            <person name="Pisabarro A.G."/>
            <person name="Kuo A."/>
            <person name="Tritt A."/>
            <person name="Lipzen A."/>
            <person name="He G."/>
            <person name="Yan M."/>
            <person name="Ng V."/>
            <person name="Cullen D."/>
            <person name="Martin F."/>
            <person name="Rosso M.-N."/>
            <person name="Henrissat B."/>
            <person name="Hibbett D."/>
            <person name="Martinez A.T."/>
            <person name="Grigoriev I.V."/>
        </authorList>
    </citation>
    <scope>NUCLEOTIDE SEQUENCE</scope>
    <source>
        <strain evidence="2">MF-IS2</strain>
    </source>
</reference>
<dbReference type="SUPFAM" id="SSF50978">
    <property type="entry name" value="WD40 repeat-like"/>
    <property type="match status" value="1"/>
</dbReference>
<dbReference type="Gene3D" id="2.130.10.10">
    <property type="entry name" value="YVTN repeat-like/Quinoprotein amine dehydrogenase"/>
    <property type="match status" value="1"/>
</dbReference>
<dbReference type="PANTHER" id="PTHR13211:SF0">
    <property type="entry name" value="TELOMERASE CAJAL BODY PROTEIN 1"/>
    <property type="match status" value="1"/>
</dbReference>
<dbReference type="Proteomes" id="UP000807342">
    <property type="component" value="Unassembled WGS sequence"/>
</dbReference>
<organism evidence="2 3">
    <name type="scientific">Macrolepiota fuliginosa MF-IS2</name>
    <dbReference type="NCBI Taxonomy" id="1400762"/>
    <lineage>
        <taxon>Eukaryota</taxon>
        <taxon>Fungi</taxon>
        <taxon>Dikarya</taxon>
        <taxon>Basidiomycota</taxon>
        <taxon>Agaricomycotina</taxon>
        <taxon>Agaricomycetes</taxon>
        <taxon>Agaricomycetidae</taxon>
        <taxon>Agaricales</taxon>
        <taxon>Agaricineae</taxon>
        <taxon>Agaricaceae</taxon>
        <taxon>Macrolepiota</taxon>
    </lineage>
</organism>
<evidence type="ECO:0000256" key="1">
    <source>
        <dbReference type="SAM" id="MobiDB-lite"/>
    </source>
</evidence>
<dbReference type="EMBL" id="MU151186">
    <property type="protein sequence ID" value="KAF9447780.1"/>
    <property type="molecule type" value="Genomic_DNA"/>
</dbReference>
<dbReference type="InterPro" id="IPR015943">
    <property type="entry name" value="WD40/YVTN_repeat-like_dom_sf"/>
</dbReference>
<comment type="caution">
    <text evidence="2">The sequence shown here is derived from an EMBL/GenBank/DDBJ whole genome shotgun (WGS) entry which is preliminary data.</text>
</comment>
<evidence type="ECO:0000313" key="2">
    <source>
        <dbReference type="EMBL" id="KAF9447780.1"/>
    </source>
</evidence>
<gene>
    <name evidence="2" type="ORF">P691DRAFT_775888</name>
</gene>
<dbReference type="SMART" id="SM00320">
    <property type="entry name" value="WD40"/>
    <property type="match status" value="4"/>
</dbReference>